<reference evidence="2" key="1">
    <citation type="journal article" date="2015" name="Nature">
        <title>Complex archaea that bridge the gap between prokaryotes and eukaryotes.</title>
        <authorList>
            <person name="Spang A."/>
            <person name="Saw J.H."/>
            <person name="Jorgensen S.L."/>
            <person name="Zaremba-Niedzwiedzka K."/>
            <person name="Martijn J."/>
            <person name="Lind A.E."/>
            <person name="van Eijk R."/>
            <person name="Schleper C."/>
            <person name="Guy L."/>
            <person name="Ettema T.J."/>
        </authorList>
    </citation>
    <scope>NUCLEOTIDE SEQUENCE</scope>
</reference>
<evidence type="ECO:0000313" key="2">
    <source>
        <dbReference type="EMBL" id="KKM82780.1"/>
    </source>
</evidence>
<protein>
    <recommendedName>
        <fullName evidence="1">HNH nuclease domain-containing protein</fullName>
    </recommendedName>
</protein>
<feature type="non-terminal residue" evidence="2">
    <location>
        <position position="1"/>
    </location>
</feature>
<dbReference type="InterPro" id="IPR002711">
    <property type="entry name" value="HNH"/>
</dbReference>
<dbReference type="GO" id="GO:0008270">
    <property type="term" value="F:zinc ion binding"/>
    <property type="evidence" value="ECO:0007669"/>
    <property type="project" value="InterPro"/>
</dbReference>
<comment type="caution">
    <text evidence="2">The sequence shown here is derived from an EMBL/GenBank/DDBJ whole genome shotgun (WGS) entry which is preliminary data.</text>
</comment>
<dbReference type="InterPro" id="IPR003615">
    <property type="entry name" value="HNH_nuc"/>
</dbReference>
<dbReference type="CDD" id="cd00085">
    <property type="entry name" value="HNHc"/>
    <property type="match status" value="1"/>
</dbReference>
<dbReference type="EMBL" id="LAZR01007809">
    <property type="protein sequence ID" value="KKM82780.1"/>
    <property type="molecule type" value="Genomic_DNA"/>
</dbReference>
<dbReference type="SMART" id="SM00507">
    <property type="entry name" value="HNHc"/>
    <property type="match status" value="1"/>
</dbReference>
<organism evidence="2">
    <name type="scientific">marine sediment metagenome</name>
    <dbReference type="NCBI Taxonomy" id="412755"/>
    <lineage>
        <taxon>unclassified sequences</taxon>
        <taxon>metagenomes</taxon>
        <taxon>ecological metagenomes</taxon>
    </lineage>
</organism>
<dbReference type="Pfam" id="PF01844">
    <property type="entry name" value="HNH"/>
    <property type="match status" value="1"/>
</dbReference>
<accession>A0A0F9N1U8</accession>
<sequence>AGQRIASGITEIHPNHYNGGVSIYRSAAFRTYEPKCDKCGYDKHIPVMVVHHIDHNRDNNDVSNLQILCRNCHIEHHLGLD</sequence>
<gene>
    <name evidence="2" type="ORF">LCGC14_1316190</name>
</gene>
<dbReference type="GO" id="GO:0003676">
    <property type="term" value="F:nucleic acid binding"/>
    <property type="evidence" value="ECO:0007669"/>
    <property type="project" value="InterPro"/>
</dbReference>
<evidence type="ECO:0000259" key="1">
    <source>
        <dbReference type="SMART" id="SM00507"/>
    </source>
</evidence>
<dbReference type="Gene3D" id="3.90.75.20">
    <property type="match status" value="1"/>
</dbReference>
<dbReference type="GO" id="GO:0004519">
    <property type="term" value="F:endonuclease activity"/>
    <property type="evidence" value="ECO:0007669"/>
    <property type="project" value="InterPro"/>
</dbReference>
<feature type="domain" description="HNH nuclease" evidence="1">
    <location>
        <begin position="24"/>
        <end position="74"/>
    </location>
</feature>
<proteinExistence type="predicted"/>
<name>A0A0F9N1U8_9ZZZZ</name>
<dbReference type="AlphaFoldDB" id="A0A0F9N1U8"/>